<dbReference type="Gene3D" id="3.90.1280.10">
    <property type="entry name" value="HSP33 redox switch-like"/>
    <property type="match status" value="1"/>
</dbReference>
<keyword evidence="8" id="KW-1185">Reference proteome</keyword>
<dbReference type="HAMAP" id="MF_00117">
    <property type="entry name" value="HslO"/>
    <property type="match status" value="1"/>
</dbReference>
<dbReference type="EMBL" id="VRZA01000003">
    <property type="protein sequence ID" value="TXS94280.1"/>
    <property type="molecule type" value="Genomic_DNA"/>
</dbReference>
<evidence type="ECO:0000256" key="2">
    <source>
        <dbReference type="ARBA" id="ARBA00022833"/>
    </source>
</evidence>
<dbReference type="AlphaFoldDB" id="A0A5C9A3D1"/>
<protein>
    <recommendedName>
        <fullName evidence="6">33 kDa chaperonin</fullName>
    </recommendedName>
    <alternativeName>
        <fullName evidence="6">Heat shock protein 33 homolog</fullName>
        <shortName evidence="6">HSP33</shortName>
    </alternativeName>
</protein>
<sequence length="296" mass="32948">MTDSSTRHPADNTLRFLFEEADLRGEIVQLDRAYTDILALHHYGPGVSRLLGEFLAAAVLLATTLKFEGKLILQARSEGQIPLLMVECSSDLEVRGIVRGAEQATAERFDMLLTNGQLAITIDPLKGKRYQGVVPLDGDSLASCLQNYFEQSEQLRTRLWLAADGQRAAGLLLQQLPAQLVSESAVRDEQWNHACTLAHTVGEEELLGLVPADLLHRLYHEEALRLFTPRDTRFRCSCSRERTLNALASLGVDELESILEEQGAITMDCEFCNTRYEYLRDDLSALLPGAQDGPLH</sequence>
<dbReference type="InterPro" id="IPR016153">
    <property type="entry name" value="Heat_shock_Hsp33_N"/>
</dbReference>
<dbReference type="Proteomes" id="UP000321039">
    <property type="component" value="Unassembled WGS sequence"/>
</dbReference>
<dbReference type="GO" id="GO:0051082">
    <property type="term" value="F:unfolded protein binding"/>
    <property type="evidence" value="ECO:0007669"/>
    <property type="project" value="UniProtKB-UniRule"/>
</dbReference>
<comment type="similarity">
    <text evidence="6">Belongs to the HSP33 family.</text>
</comment>
<evidence type="ECO:0000256" key="3">
    <source>
        <dbReference type="ARBA" id="ARBA00023157"/>
    </source>
</evidence>
<dbReference type="PANTHER" id="PTHR30111">
    <property type="entry name" value="33 KDA CHAPERONIN"/>
    <property type="match status" value="1"/>
</dbReference>
<dbReference type="Gene3D" id="3.55.30.10">
    <property type="entry name" value="Hsp33 domain"/>
    <property type="match status" value="1"/>
</dbReference>
<evidence type="ECO:0000313" key="7">
    <source>
        <dbReference type="EMBL" id="TXS94280.1"/>
    </source>
</evidence>
<evidence type="ECO:0000256" key="5">
    <source>
        <dbReference type="ARBA" id="ARBA00023284"/>
    </source>
</evidence>
<feature type="disulfide bond" description="Redox-active" evidence="6">
    <location>
        <begin position="269"/>
        <end position="272"/>
    </location>
</feature>
<dbReference type="RefSeq" id="WP_148068622.1">
    <property type="nucleotide sequence ID" value="NZ_VRZA01000003.1"/>
</dbReference>
<dbReference type="GO" id="GO:0044183">
    <property type="term" value="F:protein folding chaperone"/>
    <property type="evidence" value="ECO:0007669"/>
    <property type="project" value="TreeGrafter"/>
</dbReference>
<dbReference type="CDD" id="cd00498">
    <property type="entry name" value="Hsp33"/>
    <property type="match status" value="1"/>
</dbReference>
<comment type="PTM">
    <text evidence="6">Under oxidizing conditions two disulfide bonds are formed involving the reactive cysteines. Under reducing conditions zinc is bound to the reactive cysteines and the protein is inactive.</text>
</comment>
<evidence type="ECO:0000256" key="4">
    <source>
        <dbReference type="ARBA" id="ARBA00023186"/>
    </source>
</evidence>
<evidence type="ECO:0000256" key="6">
    <source>
        <dbReference type="HAMAP-Rule" id="MF_00117"/>
    </source>
</evidence>
<dbReference type="PANTHER" id="PTHR30111:SF1">
    <property type="entry name" value="33 KDA CHAPERONIN"/>
    <property type="match status" value="1"/>
</dbReference>
<evidence type="ECO:0000256" key="1">
    <source>
        <dbReference type="ARBA" id="ARBA00022490"/>
    </source>
</evidence>
<comment type="function">
    <text evidence="6">Redox regulated molecular chaperone. Protects both thermally unfolding and oxidatively damaged proteins from irreversible aggregation. Plays an important role in the bacterial defense system toward oxidative stress.</text>
</comment>
<dbReference type="GO" id="GO:0042026">
    <property type="term" value="P:protein refolding"/>
    <property type="evidence" value="ECO:0007669"/>
    <property type="project" value="TreeGrafter"/>
</dbReference>
<comment type="caution">
    <text evidence="7">The sequence shown here is derived from an EMBL/GenBank/DDBJ whole genome shotgun (WGS) entry which is preliminary data.</text>
</comment>
<dbReference type="InterPro" id="IPR000397">
    <property type="entry name" value="Heat_shock_Hsp33"/>
</dbReference>
<evidence type="ECO:0000313" key="8">
    <source>
        <dbReference type="Proteomes" id="UP000321039"/>
    </source>
</evidence>
<dbReference type="InterPro" id="IPR023212">
    <property type="entry name" value="Hsp33_helix_hairpin_bin_dom_sf"/>
</dbReference>
<organism evidence="7 8">
    <name type="scientific">Parahaliea maris</name>
    <dbReference type="NCBI Taxonomy" id="2716870"/>
    <lineage>
        <taxon>Bacteria</taxon>
        <taxon>Pseudomonadati</taxon>
        <taxon>Pseudomonadota</taxon>
        <taxon>Gammaproteobacteria</taxon>
        <taxon>Cellvibrionales</taxon>
        <taxon>Halieaceae</taxon>
        <taxon>Parahaliea</taxon>
    </lineage>
</organism>
<keyword evidence="3 6" id="KW-1015">Disulfide bond</keyword>
<dbReference type="InterPro" id="IPR016154">
    <property type="entry name" value="Heat_shock_Hsp33_C"/>
</dbReference>
<dbReference type="SUPFAM" id="SSF64397">
    <property type="entry name" value="Hsp33 domain"/>
    <property type="match status" value="1"/>
</dbReference>
<proteinExistence type="inferred from homology"/>
<keyword evidence="4 6" id="KW-0143">Chaperone</keyword>
<gene>
    <name evidence="6" type="primary">hslO</name>
    <name evidence="7" type="ORF">FV139_11870</name>
</gene>
<feature type="disulfide bond" description="Redox-active" evidence="6">
    <location>
        <begin position="236"/>
        <end position="238"/>
    </location>
</feature>
<reference evidence="7 8" key="1">
    <citation type="submission" date="2019-08" db="EMBL/GenBank/DDBJ databases">
        <title>Parahaliea maris sp. nov., isolated from the surface seawater.</title>
        <authorList>
            <person name="Liu Y."/>
        </authorList>
    </citation>
    <scope>NUCLEOTIDE SEQUENCE [LARGE SCALE GENOMIC DNA]</scope>
    <source>
        <strain evidence="7 8">HSLHS9</strain>
    </source>
</reference>
<keyword evidence="1 6" id="KW-0963">Cytoplasm</keyword>
<dbReference type="Pfam" id="PF01430">
    <property type="entry name" value="HSP33"/>
    <property type="match status" value="1"/>
</dbReference>
<keyword evidence="5 6" id="KW-0676">Redox-active center</keyword>
<dbReference type="Gene3D" id="1.10.287.480">
    <property type="entry name" value="helix hairpin bin"/>
    <property type="match status" value="1"/>
</dbReference>
<dbReference type="SUPFAM" id="SSF118352">
    <property type="entry name" value="HSP33 redox switch-like"/>
    <property type="match status" value="1"/>
</dbReference>
<dbReference type="PIRSF" id="PIRSF005261">
    <property type="entry name" value="Heat_shock_Hsp33"/>
    <property type="match status" value="1"/>
</dbReference>
<comment type="subcellular location">
    <subcellularLocation>
        <location evidence="6">Cytoplasm</location>
    </subcellularLocation>
</comment>
<name>A0A5C9A3D1_9GAMM</name>
<dbReference type="GO" id="GO:0005737">
    <property type="term" value="C:cytoplasm"/>
    <property type="evidence" value="ECO:0007669"/>
    <property type="project" value="UniProtKB-SubCell"/>
</dbReference>
<dbReference type="NCBIfam" id="NF001033">
    <property type="entry name" value="PRK00114.1"/>
    <property type="match status" value="1"/>
</dbReference>
<keyword evidence="2 6" id="KW-0862">Zinc</keyword>
<accession>A0A5C9A3D1</accession>